<organism evidence="2 3">
    <name type="scientific">Dokdonia ponticola</name>
    <dbReference type="NCBI Taxonomy" id="2041041"/>
    <lineage>
        <taxon>Bacteria</taxon>
        <taxon>Pseudomonadati</taxon>
        <taxon>Bacteroidota</taxon>
        <taxon>Flavobacteriia</taxon>
        <taxon>Flavobacteriales</taxon>
        <taxon>Flavobacteriaceae</taxon>
        <taxon>Dokdonia</taxon>
    </lineage>
</organism>
<dbReference type="EMBL" id="JBHSFV010000003">
    <property type="protein sequence ID" value="MFC4633765.1"/>
    <property type="molecule type" value="Genomic_DNA"/>
</dbReference>
<gene>
    <name evidence="2" type="ORF">ACFO3O_07595</name>
</gene>
<evidence type="ECO:0000256" key="1">
    <source>
        <dbReference type="SAM" id="Phobius"/>
    </source>
</evidence>
<keyword evidence="1" id="KW-0472">Membrane</keyword>
<accession>A0ABV9HVJ9</accession>
<feature type="transmembrane region" description="Helical" evidence="1">
    <location>
        <begin position="44"/>
        <end position="61"/>
    </location>
</feature>
<feature type="transmembrane region" description="Helical" evidence="1">
    <location>
        <begin position="302"/>
        <end position="322"/>
    </location>
</feature>
<dbReference type="RefSeq" id="WP_379977992.1">
    <property type="nucleotide sequence ID" value="NZ_JBHSFV010000003.1"/>
</dbReference>
<reference evidence="3" key="1">
    <citation type="journal article" date="2019" name="Int. J. Syst. Evol. Microbiol.">
        <title>The Global Catalogue of Microorganisms (GCM) 10K type strain sequencing project: providing services to taxonomists for standard genome sequencing and annotation.</title>
        <authorList>
            <consortium name="The Broad Institute Genomics Platform"/>
            <consortium name="The Broad Institute Genome Sequencing Center for Infectious Disease"/>
            <person name="Wu L."/>
            <person name="Ma J."/>
        </authorList>
    </citation>
    <scope>NUCLEOTIDE SEQUENCE [LARGE SCALE GENOMIC DNA]</scope>
    <source>
        <strain evidence="3">YJ-61-S</strain>
    </source>
</reference>
<protein>
    <recommendedName>
        <fullName evidence="4">Polysaccharide chain length determinant N-terminal domain-containing protein</fullName>
    </recommendedName>
</protein>
<proteinExistence type="predicted"/>
<keyword evidence="1" id="KW-0812">Transmembrane</keyword>
<comment type="caution">
    <text evidence="2">The sequence shown here is derived from an EMBL/GenBank/DDBJ whole genome shotgun (WGS) entry which is preliminary data.</text>
</comment>
<evidence type="ECO:0000313" key="2">
    <source>
        <dbReference type="EMBL" id="MFC4633765.1"/>
    </source>
</evidence>
<evidence type="ECO:0008006" key="4">
    <source>
        <dbReference type="Google" id="ProtNLM"/>
    </source>
</evidence>
<sequence>MSAPQPASNVDQEMDLKDIFTLFQRTFYKFLALCFKAVDFTFKFWWIILLLIIAGATLGFFSKGKPTYRSEVVVQSNFDSQAYLYNAIKQFDENLSEKDSVFLRSVDLSIENIPIKSVEIKPVIDVMSLVEELKISDRTFGTIIKELEVNDEEELFASDRFYTNYKYHKLIIDLRSEEAKTEIAKVIDYVNNKPFIQRIKEERIQNIKERIKQNESIMVQSDALVESYTKSADLSSQISNEKLSFFNNSNTLNINGVLTFKNTLAIETEQLRNDLAESLDAVVVISDLQTAKQESFKDRKEIIYPVLFVFIFLFFAGVRYTYFSLRREVESQNLLD</sequence>
<name>A0ABV9HVJ9_9FLAO</name>
<evidence type="ECO:0000313" key="3">
    <source>
        <dbReference type="Proteomes" id="UP001596043"/>
    </source>
</evidence>
<keyword evidence="1" id="KW-1133">Transmembrane helix</keyword>
<dbReference type="Proteomes" id="UP001596043">
    <property type="component" value="Unassembled WGS sequence"/>
</dbReference>
<keyword evidence="3" id="KW-1185">Reference proteome</keyword>